<feature type="DNA-binding region" description="H-T-H motif" evidence="6">
    <location>
        <begin position="17"/>
        <end position="36"/>
    </location>
</feature>
<proteinExistence type="inferred from homology"/>
<evidence type="ECO:0000256" key="1">
    <source>
        <dbReference type="ARBA" id="ARBA00022598"/>
    </source>
</evidence>
<dbReference type="Pfam" id="PF08279">
    <property type="entry name" value="HTH_11"/>
    <property type="match status" value="1"/>
</dbReference>
<dbReference type="OrthoDB" id="9807064at2"/>
<dbReference type="InterPro" id="IPR004408">
    <property type="entry name" value="Biotin_CoA_COase_ligase"/>
</dbReference>
<feature type="binding site" evidence="6">
    <location>
        <position position="183"/>
    </location>
    <ligand>
        <name>biotin</name>
        <dbReference type="ChEBI" id="CHEBI:57586"/>
    </ligand>
</feature>
<dbReference type="EMBL" id="FOUI01000016">
    <property type="protein sequence ID" value="SFM79904.1"/>
    <property type="molecule type" value="Genomic_DNA"/>
</dbReference>
<dbReference type="InterPro" id="IPR045864">
    <property type="entry name" value="aa-tRNA-synth_II/BPL/LPL"/>
</dbReference>
<feature type="domain" description="BPL/LPL catalytic" evidence="7">
    <location>
        <begin position="74"/>
        <end position="254"/>
    </location>
</feature>
<feature type="binding site" evidence="6">
    <location>
        <begin position="116"/>
        <end position="118"/>
    </location>
    <ligand>
        <name>biotin</name>
        <dbReference type="ChEBI" id="CHEBI:57586"/>
    </ligand>
</feature>
<dbReference type="InterPro" id="IPR004143">
    <property type="entry name" value="BPL_LPL_catalytic"/>
</dbReference>
<dbReference type="RefSeq" id="WP_093478018.1">
    <property type="nucleotide sequence ID" value="NZ_FOUI01000016.1"/>
</dbReference>
<evidence type="ECO:0000256" key="6">
    <source>
        <dbReference type="HAMAP-Rule" id="MF_00978"/>
    </source>
</evidence>
<organism evidence="8 9">
    <name type="scientific">Halopseudomonas yangmingensis</name>
    <dbReference type="NCBI Taxonomy" id="1720063"/>
    <lineage>
        <taxon>Bacteria</taxon>
        <taxon>Pseudomonadati</taxon>
        <taxon>Pseudomonadota</taxon>
        <taxon>Gammaproteobacteria</taxon>
        <taxon>Pseudomonadales</taxon>
        <taxon>Pseudomonadaceae</taxon>
        <taxon>Halopseudomonas</taxon>
    </lineage>
</organism>
<evidence type="ECO:0000313" key="9">
    <source>
        <dbReference type="Proteomes" id="UP000243629"/>
    </source>
</evidence>
<dbReference type="NCBIfam" id="NF008847">
    <property type="entry name" value="PRK11886.1-2"/>
    <property type="match status" value="1"/>
</dbReference>
<evidence type="ECO:0000256" key="3">
    <source>
        <dbReference type="ARBA" id="ARBA00022840"/>
    </source>
</evidence>
<evidence type="ECO:0000259" key="7">
    <source>
        <dbReference type="PROSITE" id="PS51733"/>
    </source>
</evidence>
<dbReference type="GO" id="GO:0005737">
    <property type="term" value="C:cytoplasm"/>
    <property type="evidence" value="ECO:0007669"/>
    <property type="project" value="TreeGrafter"/>
</dbReference>
<dbReference type="SUPFAM" id="SSF55681">
    <property type="entry name" value="Class II aaRS and biotin synthetases"/>
    <property type="match status" value="1"/>
</dbReference>
<keyword evidence="3 6" id="KW-0067">ATP-binding</keyword>
<dbReference type="AlphaFoldDB" id="A0A1I4TT61"/>
<dbReference type="InterPro" id="IPR013196">
    <property type="entry name" value="HTH_11"/>
</dbReference>
<keyword evidence="2 6" id="KW-0547">Nucleotide-binding</keyword>
<comment type="catalytic activity">
    <reaction evidence="5 6">
        <text>biotin + L-lysyl-[protein] + ATP = N(6)-biotinyl-L-lysyl-[protein] + AMP + diphosphate + H(+)</text>
        <dbReference type="Rhea" id="RHEA:11756"/>
        <dbReference type="Rhea" id="RHEA-COMP:9752"/>
        <dbReference type="Rhea" id="RHEA-COMP:10505"/>
        <dbReference type="ChEBI" id="CHEBI:15378"/>
        <dbReference type="ChEBI" id="CHEBI:29969"/>
        <dbReference type="ChEBI" id="CHEBI:30616"/>
        <dbReference type="ChEBI" id="CHEBI:33019"/>
        <dbReference type="ChEBI" id="CHEBI:57586"/>
        <dbReference type="ChEBI" id="CHEBI:83144"/>
        <dbReference type="ChEBI" id="CHEBI:456215"/>
        <dbReference type="EC" id="6.3.4.15"/>
    </reaction>
</comment>
<keyword evidence="1 6" id="KW-0436">Ligase</keyword>
<accession>A0A1I4TT61</accession>
<sequence length="324" mass="34923">MLKELITLMSDGHFHSGETLGAHLGVSRAAVWKALKKIELAGYPLDRVKGRGYRIPQGASLLDEGRIYQAFPPSLQPKIKVTVLEGVDSTNAHIMRQSHQAPVILACVAEEQLAGRGRRGRNWVSPFAQNIYLSLGMPFEMGAARLGGLSLVVGIAAVRALRSAGYTGIGIKWPNDLLHSGKKLAGILVELSGDLLSDCTAIVGVGINVLMDNSSAIDQPWVSLYQVDRGAILDRNKLVALLLEALIDSLDVFAREGFEAFLQEWAEYDLCMGREVNIISGDQVVTGVCRGVNGEGQLMLEVEGRILELNGGEVSLRALDAARA</sequence>
<keyword evidence="4 6" id="KW-0092">Biotin</keyword>
<keyword evidence="6" id="KW-0805">Transcription regulation</keyword>
<dbReference type="GO" id="GO:0003677">
    <property type="term" value="F:DNA binding"/>
    <property type="evidence" value="ECO:0007669"/>
    <property type="project" value="UniProtKB-UniRule"/>
</dbReference>
<keyword evidence="6" id="KW-0238">DNA-binding</keyword>
<dbReference type="SUPFAM" id="SSF50037">
    <property type="entry name" value="C-terminal domain of transcriptional repressors"/>
    <property type="match status" value="1"/>
</dbReference>
<dbReference type="Gene3D" id="2.30.30.100">
    <property type="match status" value="1"/>
</dbReference>
<keyword evidence="6" id="KW-0804">Transcription</keyword>
<comment type="function">
    <text evidence="6">Acts both as a biotin--[acetyl-CoA-carboxylase] ligase and a biotin-operon repressor. In the presence of ATP, BirA activates biotin to form the BirA-biotinyl-5'-adenylate (BirA-bio-5'-AMP or holoBirA) complex. HoloBirA can either transfer the biotinyl moiety to the biotin carboxyl carrier protein (BCCP) subunit of acetyl-CoA carboxylase, or bind to the biotin operator site and inhibit transcription of the operon.</text>
</comment>
<dbReference type="GO" id="GO:0005524">
    <property type="term" value="F:ATP binding"/>
    <property type="evidence" value="ECO:0007669"/>
    <property type="project" value="UniProtKB-UniRule"/>
</dbReference>
<dbReference type="EC" id="6.3.4.15" evidence="6"/>
<dbReference type="InterPro" id="IPR008988">
    <property type="entry name" value="Transcriptional_repressor_C"/>
</dbReference>
<reference evidence="9" key="1">
    <citation type="submission" date="2016-10" db="EMBL/GenBank/DDBJ databases">
        <authorList>
            <person name="Varghese N."/>
            <person name="Submissions S."/>
        </authorList>
    </citation>
    <scope>NUCLEOTIDE SEQUENCE [LARGE SCALE GENOMIC DNA]</scope>
    <source>
        <strain evidence="9">DSM 24213</strain>
    </source>
</reference>
<dbReference type="PROSITE" id="PS51733">
    <property type="entry name" value="BPL_LPL_CATALYTIC"/>
    <property type="match status" value="1"/>
</dbReference>
<feature type="binding site" evidence="6">
    <location>
        <position position="112"/>
    </location>
    <ligand>
        <name>biotin</name>
        <dbReference type="ChEBI" id="CHEBI:57586"/>
    </ligand>
</feature>
<evidence type="ECO:0000256" key="5">
    <source>
        <dbReference type="ARBA" id="ARBA00047846"/>
    </source>
</evidence>
<comment type="similarity">
    <text evidence="6">Belongs to the biotin--protein ligase family.</text>
</comment>
<dbReference type="STRING" id="1720063.SAMN05216217_1162"/>
<feature type="binding site" evidence="6">
    <location>
        <begin position="89"/>
        <end position="91"/>
    </location>
    <ligand>
        <name>biotin</name>
        <dbReference type="ChEBI" id="CHEBI:57586"/>
    </ligand>
</feature>
<evidence type="ECO:0000256" key="4">
    <source>
        <dbReference type="ARBA" id="ARBA00023267"/>
    </source>
</evidence>
<keyword evidence="9" id="KW-1185">Reference proteome</keyword>
<dbReference type="GO" id="GO:0004077">
    <property type="term" value="F:biotin--[biotin carboxyl-carrier protein] ligase activity"/>
    <property type="evidence" value="ECO:0007669"/>
    <property type="project" value="UniProtKB-UniRule"/>
</dbReference>
<dbReference type="Proteomes" id="UP000243629">
    <property type="component" value="Unassembled WGS sequence"/>
</dbReference>
<evidence type="ECO:0000256" key="2">
    <source>
        <dbReference type="ARBA" id="ARBA00022741"/>
    </source>
</evidence>
<dbReference type="InterPro" id="IPR036388">
    <property type="entry name" value="WH-like_DNA-bd_sf"/>
</dbReference>
<dbReference type="PANTHER" id="PTHR12835:SF5">
    <property type="entry name" value="BIOTIN--PROTEIN LIGASE"/>
    <property type="match status" value="1"/>
</dbReference>
<evidence type="ECO:0000313" key="8">
    <source>
        <dbReference type="EMBL" id="SFM79904.1"/>
    </source>
</evidence>
<dbReference type="NCBIfam" id="TIGR00121">
    <property type="entry name" value="birA_ligase"/>
    <property type="match status" value="1"/>
</dbReference>
<dbReference type="GO" id="GO:0006355">
    <property type="term" value="P:regulation of DNA-templated transcription"/>
    <property type="evidence" value="ECO:0007669"/>
    <property type="project" value="UniProtKB-UniRule"/>
</dbReference>
<dbReference type="Gene3D" id="1.10.10.10">
    <property type="entry name" value="Winged helix-like DNA-binding domain superfamily/Winged helix DNA-binding domain"/>
    <property type="match status" value="1"/>
</dbReference>
<dbReference type="CDD" id="cd16442">
    <property type="entry name" value="BPL"/>
    <property type="match status" value="1"/>
</dbReference>
<name>A0A1I4TT61_9GAMM</name>
<dbReference type="InterPro" id="IPR036390">
    <property type="entry name" value="WH_DNA-bd_sf"/>
</dbReference>
<dbReference type="InterPro" id="IPR030855">
    <property type="entry name" value="Bifunct_BirA"/>
</dbReference>
<gene>
    <name evidence="6" type="primary">birA</name>
    <name evidence="8" type="ORF">SAMN05216217_1162</name>
</gene>
<dbReference type="Pfam" id="PF02237">
    <property type="entry name" value="BPL_C"/>
    <property type="match status" value="1"/>
</dbReference>
<protein>
    <recommendedName>
        <fullName evidence="6">Bifunctional ligase/repressor BirA</fullName>
    </recommendedName>
    <alternativeName>
        <fullName evidence="6">Biotin operon repressor</fullName>
    </alternativeName>
    <alternativeName>
        <fullName evidence="6">Biotin--[acetyl-CoA-carboxylase] ligase</fullName>
        <ecNumber evidence="6">6.3.4.15</ecNumber>
    </alternativeName>
    <alternativeName>
        <fullName evidence="6">Biotin--protein ligase</fullName>
    </alternativeName>
    <alternativeName>
        <fullName evidence="6">Biotin-[acetyl-CoA carboxylase] synthetase</fullName>
    </alternativeName>
</protein>
<dbReference type="InterPro" id="IPR003142">
    <property type="entry name" value="BPL_C"/>
</dbReference>
<dbReference type="Pfam" id="PF03099">
    <property type="entry name" value="BPL_LplA_LipB"/>
    <property type="match status" value="1"/>
</dbReference>
<dbReference type="Gene3D" id="3.30.930.10">
    <property type="entry name" value="Bira Bifunctional Protein, Domain 2"/>
    <property type="match status" value="1"/>
</dbReference>
<dbReference type="SUPFAM" id="SSF46785">
    <property type="entry name" value="Winged helix' DNA-binding domain"/>
    <property type="match status" value="1"/>
</dbReference>
<dbReference type="HAMAP" id="MF_00978">
    <property type="entry name" value="Bifunct_BirA"/>
    <property type="match status" value="1"/>
</dbReference>
<dbReference type="PANTHER" id="PTHR12835">
    <property type="entry name" value="BIOTIN PROTEIN LIGASE"/>
    <property type="match status" value="1"/>
</dbReference>
<keyword evidence="6" id="KW-0678">Repressor</keyword>